<comment type="caution">
    <text evidence="1">The sequence shown here is derived from an EMBL/GenBank/DDBJ whole genome shotgun (WGS) entry which is preliminary data.</text>
</comment>
<name>A0A264C2J8_KLEVA</name>
<gene>
    <name evidence="1" type="ORF">CWM98_04595</name>
</gene>
<reference evidence="1 2" key="1">
    <citation type="submission" date="2017-11" db="EMBL/GenBank/DDBJ databases">
        <authorList>
            <person name="Han C.G."/>
        </authorList>
    </citation>
    <scope>NUCLEOTIDE SEQUENCE [LARGE SCALE GENOMIC DNA]</scope>
    <source>
        <strain evidence="1 2">A5</strain>
    </source>
</reference>
<sequence>MKSIIVALAGVIGQHGEFIHSFHIVPYFIFIMNWQGETKFTTNCIAAYFLNCNYAVAYYNPVRLHNQEDYHERINRV</sequence>
<dbReference type="Proteomes" id="UP000234473">
    <property type="component" value="Unassembled WGS sequence"/>
</dbReference>
<dbReference type="EMBL" id="PICB01000133">
    <property type="protein sequence ID" value="PLP48141.1"/>
    <property type="molecule type" value="Genomic_DNA"/>
</dbReference>
<evidence type="ECO:0000313" key="2">
    <source>
        <dbReference type="Proteomes" id="UP000234473"/>
    </source>
</evidence>
<reference evidence="1 2" key="2">
    <citation type="submission" date="2018-01" db="EMBL/GenBank/DDBJ databases">
        <title>Genomic study of Klebsiella pneumoniae.</title>
        <authorList>
            <person name="Yang Y."/>
            <person name="Bicalho R."/>
        </authorList>
    </citation>
    <scope>NUCLEOTIDE SEQUENCE [LARGE SCALE GENOMIC DNA]</scope>
    <source>
        <strain evidence="1 2">A5</strain>
    </source>
</reference>
<organism evidence="1 2">
    <name type="scientific">Klebsiella variicola</name>
    <dbReference type="NCBI Taxonomy" id="244366"/>
    <lineage>
        <taxon>Bacteria</taxon>
        <taxon>Pseudomonadati</taxon>
        <taxon>Pseudomonadota</taxon>
        <taxon>Gammaproteobacteria</taxon>
        <taxon>Enterobacterales</taxon>
        <taxon>Enterobacteriaceae</taxon>
        <taxon>Klebsiella/Raoultella group</taxon>
        <taxon>Klebsiella</taxon>
        <taxon>Klebsiella pneumoniae complex</taxon>
    </lineage>
</organism>
<evidence type="ECO:0000313" key="1">
    <source>
        <dbReference type="EMBL" id="PLP48141.1"/>
    </source>
</evidence>
<proteinExistence type="predicted"/>
<protein>
    <submittedName>
        <fullName evidence="1">Uncharacterized protein</fullName>
    </submittedName>
</protein>
<accession>A0A264C2J8</accession>
<dbReference type="AlphaFoldDB" id="A0A264C2J8"/>